<sequence>MLTVDGAVNDLNYETYSSVFRPDRTNPNGCPIRGTFFVSHEYTNYQQGEDLYSRGHEIAVGSVSRRAGLEDEGEESWTGEMVTMREILTKFAGVRTEDLKGQRGPHLKPGREAQYEVLSAYGFTWDSTINNPPTKHLVWPYSLECKMPHECRAGSCPTRSFPGVWELPMNSHFKDTSFQGGFCPYLDQCNFSY</sequence>
<dbReference type="EMBL" id="EF102018">
    <property type="protein sequence ID" value="ABM54470.1"/>
    <property type="molecule type" value="mRNA"/>
</dbReference>
<dbReference type="Gene3D" id="3.20.20.370">
    <property type="entry name" value="Glycoside hydrolase/deacetylase"/>
    <property type="match status" value="1"/>
</dbReference>
<proteinExistence type="evidence at transcript level"/>
<dbReference type="InterPro" id="IPR052740">
    <property type="entry name" value="CE4"/>
</dbReference>
<dbReference type="PANTHER" id="PTHR45985">
    <property type="match status" value="1"/>
</dbReference>
<dbReference type="PANTHER" id="PTHR45985:SF3">
    <property type="entry name" value="CHITIN DEACETYLASE-LIKE 4"/>
    <property type="match status" value="1"/>
</dbReference>
<evidence type="ECO:0000313" key="1">
    <source>
        <dbReference type="EMBL" id="ABM54470.1"/>
    </source>
</evidence>
<dbReference type="AlphaFoldDB" id="A1YLE9"/>
<name>A1YLE9_PORPE</name>
<accession>A1YLE9</accession>
<organism evidence="1">
    <name type="scientific">Portunus pelagicus</name>
    <name type="common">Blue swimmer crab</name>
    <dbReference type="NCBI Taxonomy" id="80836"/>
    <lineage>
        <taxon>Eukaryota</taxon>
        <taxon>Metazoa</taxon>
        <taxon>Ecdysozoa</taxon>
        <taxon>Arthropoda</taxon>
        <taxon>Crustacea</taxon>
        <taxon>Multicrustacea</taxon>
        <taxon>Malacostraca</taxon>
        <taxon>Eumalacostraca</taxon>
        <taxon>Eucarida</taxon>
        <taxon>Decapoda</taxon>
        <taxon>Pleocyemata</taxon>
        <taxon>Brachyura</taxon>
        <taxon>Eubrachyura</taxon>
        <taxon>Portunoidea</taxon>
        <taxon>Portunidae</taxon>
        <taxon>Portuninae</taxon>
        <taxon>Portunus</taxon>
    </lineage>
</organism>
<dbReference type="GO" id="GO:0005975">
    <property type="term" value="P:carbohydrate metabolic process"/>
    <property type="evidence" value="ECO:0007669"/>
    <property type="project" value="InterPro"/>
</dbReference>
<reference evidence="1" key="1">
    <citation type="journal article" date="2007" name="BMC Biol.">
        <title>Gene expression profiling of cuticular proteins across the moult cycle of the crab Portunus pelagicus.</title>
        <authorList>
            <person name="Kuballa A.V."/>
            <person name="Merritt D.J."/>
            <person name="Elizur A."/>
        </authorList>
    </citation>
    <scope>NUCLEOTIDE SEQUENCE</scope>
</reference>
<protein>
    <submittedName>
        <fullName evidence="1">Vermiform cuticle protein VER1</fullName>
    </submittedName>
</protein>
<dbReference type="SUPFAM" id="SSF88713">
    <property type="entry name" value="Glycoside hydrolase/deacetylase"/>
    <property type="match status" value="1"/>
</dbReference>
<dbReference type="InterPro" id="IPR011330">
    <property type="entry name" value="Glyco_hydro/deAcase_b/a-brl"/>
</dbReference>